<dbReference type="EMBL" id="LN719426">
    <property type="protein sequence ID" value="CEP08237.1"/>
    <property type="molecule type" value="Genomic_DNA"/>
</dbReference>
<accession>A0A0B7MT03</accession>
<keyword evidence="1" id="KW-0175">Coiled coil</keyword>
<evidence type="ECO:0000313" key="3">
    <source>
        <dbReference type="Proteomes" id="UP000054107"/>
    </source>
</evidence>
<organism evidence="2 3">
    <name type="scientific">Parasitella parasitica</name>
    <dbReference type="NCBI Taxonomy" id="35722"/>
    <lineage>
        <taxon>Eukaryota</taxon>
        <taxon>Fungi</taxon>
        <taxon>Fungi incertae sedis</taxon>
        <taxon>Mucoromycota</taxon>
        <taxon>Mucoromycotina</taxon>
        <taxon>Mucoromycetes</taxon>
        <taxon>Mucorales</taxon>
        <taxon>Mucorineae</taxon>
        <taxon>Mucoraceae</taxon>
        <taxon>Parasitella</taxon>
    </lineage>
</organism>
<name>A0A0B7MT03_9FUNG</name>
<keyword evidence="3" id="KW-1185">Reference proteome</keyword>
<reference evidence="2 3" key="1">
    <citation type="submission" date="2014-09" db="EMBL/GenBank/DDBJ databases">
        <authorList>
            <person name="Ellenberger Sabrina"/>
        </authorList>
    </citation>
    <scope>NUCLEOTIDE SEQUENCE [LARGE SCALE GENOMIC DNA]</scope>
    <source>
        <strain evidence="2 3">CBS 412.66</strain>
    </source>
</reference>
<proteinExistence type="predicted"/>
<evidence type="ECO:0000313" key="2">
    <source>
        <dbReference type="EMBL" id="CEP08237.1"/>
    </source>
</evidence>
<evidence type="ECO:0000256" key="1">
    <source>
        <dbReference type="SAM" id="Coils"/>
    </source>
</evidence>
<feature type="coiled-coil region" evidence="1">
    <location>
        <begin position="34"/>
        <end position="100"/>
    </location>
</feature>
<gene>
    <name evidence="2" type="primary">PARPA_01546.1 scaffold 1359</name>
</gene>
<dbReference type="Proteomes" id="UP000054107">
    <property type="component" value="Unassembled WGS sequence"/>
</dbReference>
<dbReference type="OrthoDB" id="2288666at2759"/>
<sequence>MSQSTSDSKQNKFSDIVDGLSEEHKTLITEQIKLKDEETALDKEEADLQEAQEELNINRLSIGQALFRWSLMHHIVESNVEKLREKKKALHEKKTRVQDKINLFENLLPSSK</sequence>
<dbReference type="AlphaFoldDB" id="A0A0B7MT03"/>
<protein>
    <submittedName>
        <fullName evidence="2">Uncharacterized protein</fullName>
    </submittedName>
</protein>